<sequence length="83" mass="9226">MVILEDVALQLGLKVDGKAVTRPTLFDCEELCYGLHQHCRTYILGWIGGVIMLDKSGNILHLMYLPLLADLECQDDIVGVLLV</sequence>
<protein>
    <submittedName>
        <fullName evidence="1">Uncharacterized protein</fullName>
    </submittedName>
</protein>
<reference evidence="1 2" key="1">
    <citation type="journal article" date="2012" name="Nat. Biotechnol.">
        <title>Draft genome sequence of pigeonpea (Cajanus cajan), an orphan legume crop of resource-poor farmers.</title>
        <authorList>
            <person name="Varshney R.K."/>
            <person name="Chen W."/>
            <person name="Li Y."/>
            <person name="Bharti A.K."/>
            <person name="Saxena R.K."/>
            <person name="Schlueter J.A."/>
            <person name="Donoghue M.T."/>
            <person name="Azam S."/>
            <person name="Fan G."/>
            <person name="Whaley A.M."/>
            <person name="Farmer A.D."/>
            <person name="Sheridan J."/>
            <person name="Iwata A."/>
            <person name="Tuteja R."/>
            <person name="Penmetsa R.V."/>
            <person name="Wu W."/>
            <person name="Upadhyaya H.D."/>
            <person name="Yang S.P."/>
            <person name="Shah T."/>
            <person name="Saxena K.B."/>
            <person name="Michael T."/>
            <person name="McCombie W.R."/>
            <person name="Yang B."/>
            <person name="Zhang G."/>
            <person name="Yang H."/>
            <person name="Wang J."/>
            <person name="Spillane C."/>
            <person name="Cook D.R."/>
            <person name="May G.D."/>
            <person name="Xu X."/>
            <person name="Jackson S.A."/>
        </authorList>
    </citation>
    <scope>NUCLEOTIDE SEQUENCE [LARGE SCALE GENOMIC DNA]</scope>
    <source>
        <strain evidence="2">cv. Asha</strain>
    </source>
</reference>
<evidence type="ECO:0000313" key="1">
    <source>
        <dbReference type="EMBL" id="KYP65282.1"/>
    </source>
</evidence>
<gene>
    <name evidence="1" type="ORF">KK1_011514</name>
</gene>
<dbReference type="AlphaFoldDB" id="A0A151TE13"/>
<dbReference type="EMBL" id="CM003608">
    <property type="protein sequence ID" value="KYP65282.1"/>
    <property type="molecule type" value="Genomic_DNA"/>
</dbReference>
<evidence type="ECO:0000313" key="2">
    <source>
        <dbReference type="Proteomes" id="UP000075243"/>
    </source>
</evidence>
<proteinExistence type="predicted"/>
<name>A0A151TE13_CAJCA</name>
<dbReference type="Gramene" id="C.cajan_11187.t">
    <property type="protein sequence ID" value="C.cajan_11187.t.cds1"/>
    <property type="gene ID" value="C.cajan_11187"/>
</dbReference>
<organism evidence="1 2">
    <name type="scientific">Cajanus cajan</name>
    <name type="common">Pigeon pea</name>
    <name type="synonym">Cajanus indicus</name>
    <dbReference type="NCBI Taxonomy" id="3821"/>
    <lineage>
        <taxon>Eukaryota</taxon>
        <taxon>Viridiplantae</taxon>
        <taxon>Streptophyta</taxon>
        <taxon>Embryophyta</taxon>
        <taxon>Tracheophyta</taxon>
        <taxon>Spermatophyta</taxon>
        <taxon>Magnoliopsida</taxon>
        <taxon>eudicotyledons</taxon>
        <taxon>Gunneridae</taxon>
        <taxon>Pentapetalae</taxon>
        <taxon>rosids</taxon>
        <taxon>fabids</taxon>
        <taxon>Fabales</taxon>
        <taxon>Fabaceae</taxon>
        <taxon>Papilionoideae</taxon>
        <taxon>50 kb inversion clade</taxon>
        <taxon>NPAAA clade</taxon>
        <taxon>indigoferoid/millettioid clade</taxon>
        <taxon>Phaseoleae</taxon>
        <taxon>Cajanus</taxon>
    </lineage>
</organism>
<accession>A0A151TE13</accession>
<dbReference type="Proteomes" id="UP000075243">
    <property type="component" value="Chromosome 6"/>
</dbReference>
<keyword evidence="2" id="KW-1185">Reference proteome</keyword>